<evidence type="ECO:0008006" key="3">
    <source>
        <dbReference type="Google" id="ProtNLM"/>
    </source>
</evidence>
<name>A0A919X6H5_9BACI</name>
<keyword evidence="2" id="KW-1185">Reference proteome</keyword>
<dbReference type="InterPro" id="IPR045527">
    <property type="entry name" value="DUF6470"/>
</dbReference>
<proteinExistence type="predicted"/>
<dbReference type="RefSeq" id="WP_212919890.1">
    <property type="nucleotide sequence ID" value="NZ_BORP01000001.1"/>
</dbReference>
<reference evidence="1" key="1">
    <citation type="submission" date="2021-03" db="EMBL/GenBank/DDBJ databases">
        <title>Antimicrobial resistance genes in bacteria isolated from Japanese honey, and their potential for conferring macrolide and lincosamide resistance in the American foulbrood pathogen Paenibacillus larvae.</title>
        <authorList>
            <person name="Okamoto M."/>
            <person name="Kumagai M."/>
            <person name="Kanamori H."/>
            <person name="Takamatsu D."/>
        </authorList>
    </citation>
    <scope>NUCLEOTIDE SEQUENCE</scope>
    <source>
        <strain evidence="1">J43TS3</strain>
    </source>
</reference>
<organism evidence="1 2">
    <name type="scientific">Ornithinibacillus bavariensis</name>
    <dbReference type="NCBI Taxonomy" id="545502"/>
    <lineage>
        <taxon>Bacteria</taxon>
        <taxon>Bacillati</taxon>
        <taxon>Bacillota</taxon>
        <taxon>Bacilli</taxon>
        <taxon>Bacillales</taxon>
        <taxon>Bacillaceae</taxon>
        <taxon>Ornithinibacillus</taxon>
    </lineage>
</organism>
<gene>
    <name evidence="1" type="primary">yviE</name>
    <name evidence="1" type="ORF">J43TS3_10420</name>
</gene>
<dbReference type="EMBL" id="BORP01000001">
    <property type="protein sequence ID" value="GIO26431.1"/>
    <property type="molecule type" value="Genomic_DNA"/>
</dbReference>
<accession>A0A919X6H5</accession>
<evidence type="ECO:0000313" key="1">
    <source>
        <dbReference type="EMBL" id="GIO26431.1"/>
    </source>
</evidence>
<protein>
    <recommendedName>
        <fullName evidence="3">YviE</fullName>
    </recommendedName>
</protein>
<dbReference type="AlphaFoldDB" id="A0A919X6H5"/>
<comment type="caution">
    <text evidence="1">The sequence shown here is derived from an EMBL/GenBank/DDBJ whole genome shotgun (WGS) entry which is preliminary data.</text>
</comment>
<sequence length="190" mass="21669">MELPQIRMQSQMAKIYMVSQPARQAIRQPKADLSIQQPHAEISMRTIPAKLTIDQTQAWEEMNLLSVERLNEKYAQDGKQAVLEGIGRRSSQGTELMKIENKGKPLISQSFQNAYEPMRELGIKFVPSPFSVKTHYQPSNVEIDIQPKKPIIHAQSNKPEVTYVPGSVDISMAQYQSLEIDFINLFPEEK</sequence>
<dbReference type="Pfam" id="PF20074">
    <property type="entry name" value="DUF6470"/>
    <property type="match status" value="1"/>
</dbReference>
<dbReference type="Proteomes" id="UP000676917">
    <property type="component" value="Unassembled WGS sequence"/>
</dbReference>
<evidence type="ECO:0000313" key="2">
    <source>
        <dbReference type="Proteomes" id="UP000676917"/>
    </source>
</evidence>